<dbReference type="GO" id="GO:0003677">
    <property type="term" value="F:DNA binding"/>
    <property type="evidence" value="ECO:0007669"/>
    <property type="project" value="UniProtKB-KW"/>
</dbReference>
<dbReference type="InterPro" id="IPR004401">
    <property type="entry name" value="YbaB/EbfC"/>
</dbReference>
<keyword evidence="1" id="KW-0238">DNA-binding</keyword>
<dbReference type="Proteomes" id="UP000199393">
    <property type="component" value="Chromosome I"/>
</dbReference>
<gene>
    <name evidence="1" type="ORF">GA0070620_3352</name>
</gene>
<accession>A0A1C3N5F7</accession>
<organism evidence="1 2">
    <name type="scientific">Micromonospora krabiensis</name>
    <dbReference type="NCBI Taxonomy" id="307121"/>
    <lineage>
        <taxon>Bacteria</taxon>
        <taxon>Bacillati</taxon>
        <taxon>Actinomycetota</taxon>
        <taxon>Actinomycetes</taxon>
        <taxon>Micromonosporales</taxon>
        <taxon>Micromonosporaceae</taxon>
        <taxon>Micromonospora</taxon>
    </lineage>
</organism>
<protein>
    <submittedName>
        <fullName evidence="1">Conserved DNA-binding protein YbaB</fullName>
    </submittedName>
</protein>
<dbReference type="SUPFAM" id="SSF82607">
    <property type="entry name" value="YbaB-like"/>
    <property type="match status" value="1"/>
</dbReference>
<sequence length="135" mass="14668">MGENVDRDVNHALRARFDEVYGQYQQIRSGLRELRTKLEQLRVTERSADGLVTVTVGARGELVSVELDPAVYRDRDASKLGRTVTETVQRASAKAVASTQDLAAGYLPAGSGSLEFLRTGDFGALLTRADTALGR</sequence>
<dbReference type="InterPro" id="IPR036894">
    <property type="entry name" value="YbaB-like_sf"/>
</dbReference>
<dbReference type="OrthoDB" id="3625992at2"/>
<dbReference type="EMBL" id="LT598496">
    <property type="protein sequence ID" value="SBV27822.1"/>
    <property type="molecule type" value="Genomic_DNA"/>
</dbReference>
<evidence type="ECO:0000313" key="2">
    <source>
        <dbReference type="Proteomes" id="UP000199393"/>
    </source>
</evidence>
<keyword evidence="2" id="KW-1185">Reference proteome</keyword>
<dbReference type="PATRIC" id="fig|307121.4.peg.3420"/>
<proteinExistence type="predicted"/>
<dbReference type="STRING" id="307121.GA0070620_3352"/>
<dbReference type="Pfam" id="PF02575">
    <property type="entry name" value="YbaB_DNA_bd"/>
    <property type="match status" value="1"/>
</dbReference>
<name>A0A1C3N5F7_9ACTN</name>
<dbReference type="Gene3D" id="3.30.1310.10">
    <property type="entry name" value="Nucleoid-associated protein YbaB-like domain"/>
    <property type="match status" value="1"/>
</dbReference>
<evidence type="ECO:0000313" key="1">
    <source>
        <dbReference type="EMBL" id="SBV27822.1"/>
    </source>
</evidence>
<dbReference type="AlphaFoldDB" id="A0A1C3N5F7"/>
<dbReference type="RefSeq" id="WP_091591965.1">
    <property type="nucleotide sequence ID" value="NZ_JBHRWG010000004.1"/>
</dbReference>
<reference evidence="2" key="1">
    <citation type="submission" date="2016-06" db="EMBL/GenBank/DDBJ databases">
        <authorList>
            <person name="Varghese N."/>
        </authorList>
    </citation>
    <scope>NUCLEOTIDE SEQUENCE [LARGE SCALE GENOMIC DNA]</scope>
    <source>
        <strain evidence="2">DSM 45344</strain>
    </source>
</reference>